<evidence type="ECO:0000256" key="3">
    <source>
        <dbReference type="SAM" id="Phobius"/>
    </source>
</evidence>
<organism evidence="5 6">
    <name type="scientific">Algisphaera agarilytica</name>
    <dbReference type="NCBI Taxonomy" id="1385975"/>
    <lineage>
        <taxon>Bacteria</taxon>
        <taxon>Pseudomonadati</taxon>
        <taxon>Planctomycetota</taxon>
        <taxon>Phycisphaerae</taxon>
        <taxon>Phycisphaerales</taxon>
        <taxon>Phycisphaeraceae</taxon>
        <taxon>Algisphaera</taxon>
    </lineage>
</organism>
<proteinExistence type="predicted"/>
<dbReference type="EMBL" id="JACHGY010000001">
    <property type="protein sequence ID" value="MBB6429853.1"/>
    <property type="molecule type" value="Genomic_DNA"/>
</dbReference>
<dbReference type="SMART" id="SM00244">
    <property type="entry name" value="PHB"/>
    <property type="match status" value="1"/>
</dbReference>
<feature type="coiled-coil region" evidence="2">
    <location>
        <begin position="586"/>
        <end position="629"/>
    </location>
</feature>
<feature type="transmembrane region" description="Helical" evidence="3">
    <location>
        <begin position="317"/>
        <end position="339"/>
    </location>
</feature>
<keyword evidence="2" id="KW-0175">Coiled coil</keyword>
<dbReference type="GO" id="GO:0006508">
    <property type="term" value="P:proteolysis"/>
    <property type="evidence" value="ECO:0007669"/>
    <property type="project" value="UniProtKB-KW"/>
</dbReference>
<dbReference type="PANTHER" id="PTHR43327">
    <property type="entry name" value="STOMATIN-LIKE PROTEIN 2, MITOCHONDRIAL"/>
    <property type="match status" value="1"/>
</dbReference>
<evidence type="ECO:0000313" key="6">
    <source>
        <dbReference type="Proteomes" id="UP000541810"/>
    </source>
</evidence>
<comment type="subcellular location">
    <subcellularLocation>
        <location evidence="1">Membrane</location>
        <topology evidence="1">Single-pass membrane protein</topology>
    </subcellularLocation>
</comment>
<keyword evidence="3" id="KW-1133">Transmembrane helix</keyword>
<feature type="transmembrane region" description="Helical" evidence="3">
    <location>
        <begin position="206"/>
        <end position="228"/>
    </location>
</feature>
<dbReference type="PANTHER" id="PTHR43327:SF10">
    <property type="entry name" value="STOMATIN-LIKE PROTEIN 2, MITOCHONDRIAL"/>
    <property type="match status" value="1"/>
</dbReference>
<feature type="transmembrane region" description="Helical" evidence="3">
    <location>
        <begin position="234"/>
        <end position="262"/>
    </location>
</feature>
<dbReference type="SUPFAM" id="SSF117892">
    <property type="entry name" value="Band 7/SPFH domain"/>
    <property type="match status" value="1"/>
</dbReference>
<protein>
    <submittedName>
        <fullName evidence="5">Regulator of protease activity HflC (Stomatin/prohibitin superfamily)</fullName>
    </submittedName>
</protein>
<feature type="transmembrane region" description="Helical" evidence="3">
    <location>
        <begin position="49"/>
        <end position="70"/>
    </location>
</feature>
<dbReference type="GO" id="GO:0016020">
    <property type="term" value="C:membrane"/>
    <property type="evidence" value="ECO:0007669"/>
    <property type="project" value="UniProtKB-SubCell"/>
</dbReference>
<evidence type="ECO:0000256" key="1">
    <source>
        <dbReference type="ARBA" id="ARBA00004167"/>
    </source>
</evidence>
<comment type="caution">
    <text evidence="5">The sequence shown here is derived from an EMBL/GenBank/DDBJ whole genome shotgun (WGS) entry which is preliminary data.</text>
</comment>
<feature type="transmembrane region" description="Helical" evidence="3">
    <location>
        <begin position="21"/>
        <end position="43"/>
    </location>
</feature>
<dbReference type="AlphaFoldDB" id="A0A7X0H654"/>
<dbReference type="Gene3D" id="3.30.479.30">
    <property type="entry name" value="Band 7 domain"/>
    <property type="match status" value="1"/>
</dbReference>
<dbReference type="InterPro" id="IPR001107">
    <property type="entry name" value="Band_7"/>
</dbReference>
<dbReference type="Pfam" id="PF01145">
    <property type="entry name" value="Band_7"/>
    <property type="match status" value="1"/>
</dbReference>
<sequence>MPLGPAQELTDDQQTYGRASSAALLGLGTQLVFVIIVAGMGLYGQSRSFHAATWYLIGGLPIWMMLWLLYNQHRLERVEALEAEQLAQEDARAAALFDEAGHNLATARKRLGNFYKWGLNAVSIAVAVYLVGVGLILFFSNWNLIDTVDGAKDYRRLFDGAMGNPFTNPWMLVGFTALLSFLGFLVARYIAGMTRVESWQLLRGGAAYLIGNVLAIMLLGIAVVFAVVTKSNGVLASLALIIPVLMIVLGIETLLAFIFGIYRPRKANEVVRPAFDSRLLGWLTSPESLGKIVSETLNYQFGFEITKSWFYVLLGRALTPLILAGVLILIGLTSIVIVAPNQKAVITSRGELVRIADPGVSFKMPWPIGRAKKVDVERSQQIVIGAYEESKRIPGMAMLWTSAHIEGKEEYFATAPTVIDDPSIRQSVEQELQGLESFDGDDPLEAGTSRLGSLVSLQAIVTYNIGDLEAYVSENAPSRPEQLLAAIAQRHLNAIVGTQQIDNLIGSGRIEIGQELLELIRNDVSAYGINVQNVSLYDVHPPREGEVAAAFLQQVNALQSQKTAIENAQRDAIGILSSAAGSRAEALRAEKAIQELTKLRQQRQAEENSDELDQEILEQETRINRLIDQAGGEAARILADARQERWKVALVENSESSRFAFELAAFNLAPDYFKSRHYLNAIAESFGQSNRRVISTVPITDDSTIRLNLEEANTATEFFNPE</sequence>
<dbReference type="InterPro" id="IPR050710">
    <property type="entry name" value="Band7/mec-2_domain"/>
</dbReference>
<dbReference type="GO" id="GO:0008233">
    <property type="term" value="F:peptidase activity"/>
    <property type="evidence" value="ECO:0007669"/>
    <property type="project" value="UniProtKB-KW"/>
</dbReference>
<gene>
    <name evidence="5" type="ORF">HNQ40_001659</name>
</gene>
<name>A0A7X0H654_9BACT</name>
<evidence type="ECO:0000259" key="4">
    <source>
        <dbReference type="SMART" id="SM00244"/>
    </source>
</evidence>
<dbReference type="InterPro" id="IPR036013">
    <property type="entry name" value="Band_7/SPFH_dom_sf"/>
</dbReference>
<keyword evidence="3" id="KW-0812">Transmembrane</keyword>
<keyword evidence="3" id="KW-0472">Membrane</keyword>
<feature type="domain" description="Band 7" evidence="4">
    <location>
        <begin position="333"/>
        <end position="555"/>
    </location>
</feature>
<keyword evidence="6" id="KW-1185">Reference proteome</keyword>
<reference evidence="5 6" key="1">
    <citation type="submission" date="2020-08" db="EMBL/GenBank/DDBJ databases">
        <title>Genomic Encyclopedia of Type Strains, Phase IV (KMG-IV): sequencing the most valuable type-strain genomes for metagenomic binning, comparative biology and taxonomic classification.</title>
        <authorList>
            <person name="Goeker M."/>
        </authorList>
    </citation>
    <scope>NUCLEOTIDE SEQUENCE [LARGE SCALE GENOMIC DNA]</scope>
    <source>
        <strain evidence="5 6">DSM 103725</strain>
    </source>
</reference>
<feature type="transmembrane region" description="Helical" evidence="3">
    <location>
        <begin position="117"/>
        <end position="139"/>
    </location>
</feature>
<feature type="transmembrane region" description="Helical" evidence="3">
    <location>
        <begin position="170"/>
        <end position="191"/>
    </location>
</feature>
<evidence type="ECO:0000313" key="5">
    <source>
        <dbReference type="EMBL" id="MBB6429853.1"/>
    </source>
</evidence>
<dbReference type="Proteomes" id="UP000541810">
    <property type="component" value="Unassembled WGS sequence"/>
</dbReference>
<accession>A0A7X0H654</accession>
<dbReference type="RefSeq" id="WP_184677413.1">
    <property type="nucleotide sequence ID" value="NZ_JACHGY010000001.1"/>
</dbReference>
<keyword evidence="5" id="KW-0378">Hydrolase</keyword>
<keyword evidence="5" id="KW-0645">Protease</keyword>
<evidence type="ECO:0000256" key="2">
    <source>
        <dbReference type="SAM" id="Coils"/>
    </source>
</evidence>